<protein>
    <recommendedName>
        <fullName evidence="2">Chemotaxis phosphatase CheX-like domain-containing protein</fullName>
    </recommendedName>
</protein>
<feature type="domain" description="Chemotaxis phosphatase CheX-like" evidence="2">
    <location>
        <begin position="46"/>
        <end position="126"/>
    </location>
</feature>
<organism evidence="3">
    <name type="scientific">marine sediment metagenome</name>
    <dbReference type="NCBI Taxonomy" id="412755"/>
    <lineage>
        <taxon>unclassified sequences</taxon>
        <taxon>metagenomes</taxon>
        <taxon>ecological metagenomes</taxon>
    </lineage>
</organism>
<comment type="caution">
    <text evidence="3">The sequence shown here is derived from an EMBL/GenBank/DDBJ whole genome shotgun (WGS) entry which is preliminary data.</text>
</comment>
<dbReference type="AlphaFoldDB" id="A0A0F9H039"/>
<evidence type="ECO:0000313" key="3">
    <source>
        <dbReference type="EMBL" id="KKM04439.1"/>
    </source>
</evidence>
<evidence type="ECO:0000256" key="1">
    <source>
        <dbReference type="ARBA" id="ARBA00022500"/>
    </source>
</evidence>
<proteinExistence type="predicted"/>
<sequence>MCNETVLDIILYRVAEDVLASLAFMLPMPPEEMSERSDENCSRTWAASVGFTGHANGSVTLAVREEMLPQLAANMLGLPEGGPEASPQQQQDALAELANVICGNLLTEIWGAEPGCTPSPPRLLGQEQCGEVACDHPPAASARLHLCEGSMELALFVAEWPGAREVAPSSAALAGRAGRE</sequence>
<dbReference type="EMBL" id="LAZR01016453">
    <property type="protein sequence ID" value="KKM04439.1"/>
    <property type="molecule type" value="Genomic_DNA"/>
</dbReference>
<keyword evidence="1" id="KW-0145">Chemotaxis</keyword>
<accession>A0A0F9H039</accession>
<dbReference type="InterPro" id="IPR028976">
    <property type="entry name" value="CheC-like_sf"/>
</dbReference>
<evidence type="ECO:0000259" key="2">
    <source>
        <dbReference type="Pfam" id="PF13690"/>
    </source>
</evidence>
<dbReference type="InterPro" id="IPR028051">
    <property type="entry name" value="CheX-like_dom"/>
</dbReference>
<reference evidence="3" key="1">
    <citation type="journal article" date="2015" name="Nature">
        <title>Complex archaea that bridge the gap between prokaryotes and eukaryotes.</title>
        <authorList>
            <person name="Spang A."/>
            <person name="Saw J.H."/>
            <person name="Jorgensen S.L."/>
            <person name="Zaremba-Niedzwiedzka K."/>
            <person name="Martijn J."/>
            <person name="Lind A.E."/>
            <person name="van Eijk R."/>
            <person name="Schleper C."/>
            <person name="Guy L."/>
            <person name="Ettema T.J."/>
        </authorList>
    </citation>
    <scope>NUCLEOTIDE SEQUENCE</scope>
</reference>
<dbReference type="SUPFAM" id="SSF103039">
    <property type="entry name" value="CheC-like"/>
    <property type="match status" value="1"/>
</dbReference>
<dbReference type="Pfam" id="PF13690">
    <property type="entry name" value="CheX"/>
    <property type="match status" value="1"/>
</dbReference>
<gene>
    <name evidence="3" type="ORF">LCGC14_1764180</name>
</gene>
<name>A0A0F9H039_9ZZZZ</name>
<dbReference type="GO" id="GO:0006935">
    <property type="term" value="P:chemotaxis"/>
    <property type="evidence" value="ECO:0007669"/>
    <property type="project" value="UniProtKB-KW"/>
</dbReference>
<dbReference type="Gene3D" id="3.40.1550.10">
    <property type="entry name" value="CheC-like"/>
    <property type="match status" value="1"/>
</dbReference>